<dbReference type="KEGG" id="pfj:MYCFIDRAFT_175089"/>
<proteinExistence type="predicted"/>
<dbReference type="RefSeq" id="XP_007926829.1">
    <property type="nucleotide sequence ID" value="XM_007928638.1"/>
</dbReference>
<sequence>MDAFVKNHLSSPVIPTLELFGAIASPSQKEHFSYFLCKCFHVLLWSRCKREDMLSHLFLQVFGSTHAELVDHMSQLCCVLVILWCPCLKLWERSIDKAPGTMLANDQVSRYDGEMSWLLVRAFRVEVKGSRIFEMFIWRGIGGQKRLCALALRAFQAKAGPRQGLDEIRTTERHSLAFLDVYGHITYRKAVADPLKPPCCPSTSPLLFNALTVLLSLHGTHCNRKNFVPHQHLICRTSQRQNNIHESFHHRQLRSKTHPLLHPDELVICRYRKMGGEDSGSLVMMFPAPWKGKGGKIESAQEMAPGSYGATIFASTRELLLGRRGHRKPGLRTLAGGSRRTQKDNITYQSILSLEVDLKSEVGVNTTLPLDLNQKVLSDRNGGFVSRWELFSSFGLSTDQTGYVIYVSEHRVVHAHQYHSETDG</sequence>
<dbReference type="HOGENOM" id="CLU_647456_0_0_1"/>
<protein>
    <submittedName>
        <fullName evidence="1">Uncharacterized protein</fullName>
    </submittedName>
</protein>
<dbReference type="GeneID" id="19333324"/>
<dbReference type="Proteomes" id="UP000016932">
    <property type="component" value="Unassembled WGS sequence"/>
</dbReference>
<reference evidence="1 2" key="1">
    <citation type="journal article" date="2012" name="PLoS Pathog.">
        <title>Diverse lifestyles and strategies of plant pathogenesis encoded in the genomes of eighteen Dothideomycetes fungi.</title>
        <authorList>
            <person name="Ohm R.A."/>
            <person name="Feau N."/>
            <person name="Henrissat B."/>
            <person name="Schoch C.L."/>
            <person name="Horwitz B.A."/>
            <person name="Barry K.W."/>
            <person name="Condon B.J."/>
            <person name="Copeland A.C."/>
            <person name="Dhillon B."/>
            <person name="Glaser F."/>
            <person name="Hesse C.N."/>
            <person name="Kosti I."/>
            <person name="LaButti K."/>
            <person name="Lindquist E.A."/>
            <person name="Lucas S."/>
            <person name="Salamov A.A."/>
            <person name="Bradshaw R.E."/>
            <person name="Ciuffetti L."/>
            <person name="Hamelin R.C."/>
            <person name="Kema G.H.J."/>
            <person name="Lawrence C."/>
            <person name="Scott J.A."/>
            <person name="Spatafora J.W."/>
            <person name="Turgeon B.G."/>
            <person name="de Wit P.J.G.M."/>
            <person name="Zhong S."/>
            <person name="Goodwin S.B."/>
            <person name="Grigoriev I.V."/>
        </authorList>
    </citation>
    <scope>NUCLEOTIDE SEQUENCE [LARGE SCALE GENOMIC DNA]</scope>
    <source>
        <strain evidence="1 2">CIRAD86</strain>
    </source>
</reference>
<keyword evidence="2" id="KW-1185">Reference proteome</keyword>
<dbReference type="EMBL" id="KB446558">
    <property type="protein sequence ID" value="EME83662.1"/>
    <property type="molecule type" value="Genomic_DNA"/>
</dbReference>
<name>M3B2P3_PSEFD</name>
<dbReference type="AlphaFoldDB" id="M3B2P3"/>
<evidence type="ECO:0000313" key="1">
    <source>
        <dbReference type="EMBL" id="EME83662.1"/>
    </source>
</evidence>
<evidence type="ECO:0000313" key="2">
    <source>
        <dbReference type="Proteomes" id="UP000016932"/>
    </source>
</evidence>
<organism evidence="1 2">
    <name type="scientific">Pseudocercospora fijiensis (strain CIRAD86)</name>
    <name type="common">Black leaf streak disease fungus</name>
    <name type="synonym">Mycosphaerella fijiensis</name>
    <dbReference type="NCBI Taxonomy" id="383855"/>
    <lineage>
        <taxon>Eukaryota</taxon>
        <taxon>Fungi</taxon>
        <taxon>Dikarya</taxon>
        <taxon>Ascomycota</taxon>
        <taxon>Pezizomycotina</taxon>
        <taxon>Dothideomycetes</taxon>
        <taxon>Dothideomycetidae</taxon>
        <taxon>Mycosphaerellales</taxon>
        <taxon>Mycosphaerellaceae</taxon>
        <taxon>Pseudocercospora</taxon>
    </lineage>
</organism>
<accession>M3B2P3</accession>
<dbReference type="VEuPathDB" id="FungiDB:MYCFIDRAFT_175089"/>
<gene>
    <name evidence="1" type="ORF">MYCFIDRAFT_175089</name>
</gene>